<proteinExistence type="predicted"/>
<feature type="region of interest" description="Disordered" evidence="2">
    <location>
        <begin position="583"/>
        <end position="642"/>
    </location>
</feature>
<evidence type="ECO:0008006" key="6">
    <source>
        <dbReference type="Google" id="ProtNLM"/>
    </source>
</evidence>
<accession>A0A409VFI7</accession>
<dbReference type="EMBL" id="NHYE01005659">
    <property type="protein sequence ID" value="PPQ65011.1"/>
    <property type="molecule type" value="Genomic_DNA"/>
</dbReference>
<feature type="compositionally biased region" description="Low complexity" evidence="2">
    <location>
        <begin position="930"/>
        <end position="944"/>
    </location>
</feature>
<feature type="compositionally biased region" description="Polar residues" evidence="2">
    <location>
        <begin position="292"/>
        <end position="306"/>
    </location>
</feature>
<keyword evidence="1" id="KW-0175">Coiled coil</keyword>
<evidence type="ECO:0000313" key="5">
    <source>
        <dbReference type="Proteomes" id="UP000284706"/>
    </source>
</evidence>
<name>A0A409VFI7_9AGAR</name>
<feature type="transmembrane region" description="Helical" evidence="3">
    <location>
        <begin position="372"/>
        <end position="394"/>
    </location>
</feature>
<feature type="compositionally biased region" description="Polar residues" evidence="2">
    <location>
        <begin position="1026"/>
        <end position="1039"/>
    </location>
</feature>
<feature type="compositionally biased region" description="Basic and acidic residues" evidence="2">
    <location>
        <begin position="1000"/>
        <end position="1010"/>
    </location>
</feature>
<evidence type="ECO:0000256" key="1">
    <source>
        <dbReference type="SAM" id="Coils"/>
    </source>
</evidence>
<feature type="compositionally biased region" description="Polar residues" evidence="2">
    <location>
        <begin position="946"/>
        <end position="964"/>
    </location>
</feature>
<feature type="region of interest" description="Disordered" evidence="2">
    <location>
        <begin position="716"/>
        <end position="763"/>
    </location>
</feature>
<dbReference type="Proteomes" id="UP000284706">
    <property type="component" value="Unassembled WGS sequence"/>
</dbReference>
<feature type="compositionally biased region" description="Low complexity" evidence="2">
    <location>
        <begin position="174"/>
        <end position="192"/>
    </location>
</feature>
<feature type="coiled-coil region" evidence="1">
    <location>
        <begin position="810"/>
        <end position="858"/>
    </location>
</feature>
<feature type="compositionally biased region" description="Basic and acidic residues" evidence="2">
    <location>
        <begin position="716"/>
        <end position="757"/>
    </location>
</feature>
<feature type="region of interest" description="Disordered" evidence="2">
    <location>
        <begin position="1179"/>
        <end position="1208"/>
    </location>
</feature>
<protein>
    <recommendedName>
        <fullName evidence="6">Telomere replication protein EST3</fullName>
    </recommendedName>
</protein>
<gene>
    <name evidence="4" type="ORF">CVT26_015720</name>
</gene>
<feature type="compositionally biased region" description="Polar residues" evidence="2">
    <location>
        <begin position="270"/>
        <end position="279"/>
    </location>
</feature>
<sequence>MAQNLHPWFREYLIDLLQNHTQNLNDAPVHGKKKKVQITKFLTYGSQSQSSAIWGEASDKQYLIPIKFTLDAVAEFKKTNPGQRLTQHKGAIAVIQNFKTITANVPLPGGGQTTQTSLAIECSSVSILGCSGEAPFGSPIQIGSIAEIRSWIKAPNRQDENIQKSSPRHHPYQSPSKSTRSSSSRDPAPSSKPVEEPLPVRIPLTRKGTHDLKSYTAIWHAVANNSQFEMRPSSSPASEKGKNTTAENHESRRIVVQKEGKEEEGKRSRSASPISSWEQSPVALKRPRSHVGTPQASKTSSSQLLPTPSERRRTRAESRPPEDLLSYPMGNETVLESQPPTQARSKQNPMTRKIPRPASPEPPRGTGPAASLWRHLLVLTMSLSLGAVGLSAFHNPFADFFAKGDLRSMFCLIVFLIVSLVLAYLTNPSESSFRAYLTEQSFRHHLSHLDENAEDPHATSHFRFRYGSSGISSTPTSPFHFANRASIALRTPKHVFHSFGIFTIAAMLPLSKTSDGDNREGWMISDSWYIGAFGKWWRGGVLEAWYQDVIARSKDEESWSSGILSMKRLDMLQDYNGPTFSAKNLPSHLLRGSPPKLRNRERPASRHNVVQPRSSTPPPLPKTVSLPLHTTRKSSSNGDRICDRTLSMQPQTFVPSCMPSAPSRSPSTLFEHSPQIAEVLRQITTTKASVNDLRNQLTECESAASQSRALLQQELETHRDRKRQEDASKLELKSRTKSLEDSKRGAESNKKDAEKKLKAAQSCRDGATQRMEFLDKQILGLQQDLSADREFILNHQGHVSDEEREVTQGLEEKRQQIKASEDLLLALNQRSRELEEKLASEKERLRALRAETDRLKQNRAARYALHEEPWPYTGGAHLSSISVAPNGDRWGPSVFPVSGRQSSSAYRALQDDRGASLGQVPASRSNGNVPQSQQASIPSQQFPSFDTPSHGTHYTGHPTSNSGIYDNGEKALIAIPKAIDYSNGSVASADNISRSFKSDSDAFVEKDWHRPSPPYANRYQNDDTSSRFSTVTSSPTSWGPDSRSFNSSFDFDFVPEEQTFVSALDSPVQLQSWGSTDAIQLPPWGPVDSTPSKGLNPDAKEFNLFRKPAGPFTSEQAILQSMPNVGGYDAMKSAQSVGGYDALNPNGLGTVTSSTSSTNQSLLRAFAPSPAEREALQRALGGSSNTSFERLPSLSDVGSIPASPTHAHALPQLPHISHHPNGRDLGSILPLWLQGLPRASKVNFSPWEDEEPSTATSTSGSAKEGASRRS</sequence>
<dbReference type="STRING" id="231916.A0A409VFI7"/>
<dbReference type="AlphaFoldDB" id="A0A409VFI7"/>
<organism evidence="4 5">
    <name type="scientific">Gymnopilus dilepis</name>
    <dbReference type="NCBI Taxonomy" id="231916"/>
    <lineage>
        <taxon>Eukaryota</taxon>
        <taxon>Fungi</taxon>
        <taxon>Dikarya</taxon>
        <taxon>Basidiomycota</taxon>
        <taxon>Agaricomycotina</taxon>
        <taxon>Agaricomycetes</taxon>
        <taxon>Agaricomycetidae</taxon>
        <taxon>Agaricales</taxon>
        <taxon>Agaricineae</taxon>
        <taxon>Hymenogastraceae</taxon>
        <taxon>Gymnopilus</taxon>
    </lineage>
</organism>
<evidence type="ECO:0000256" key="3">
    <source>
        <dbReference type="SAM" id="Phobius"/>
    </source>
</evidence>
<reference evidence="4 5" key="1">
    <citation type="journal article" date="2018" name="Evol. Lett.">
        <title>Horizontal gene cluster transfer increased hallucinogenic mushroom diversity.</title>
        <authorList>
            <person name="Reynolds H.T."/>
            <person name="Vijayakumar V."/>
            <person name="Gluck-Thaler E."/>
            <person name="Korotkin H.B."/>
            <person name="Matheny P.B."/>
            <person name="Slot J.C."/>
        </authorList>
    </citation>
    <scope>NUCLEOTIDE SEQUENCE [LARGE SCALE GENOMIC DNA]</scope>
    <source>
        <strain evidence="4 5">SRW20</strain>
    </source>
</reference>
<keyword evidence="3" id="KW-1133">Transmembrane helix</keyword>
<keyword evidence="3" id="KW-0472">Membrane</keyword>
<comment type="caution">
    <text evidence="4">The sequence shown here is derived from an EMBL/GenBank/DDBJ whole genome shotgun (WGS) entry which is preliminary data.</text>
</comment>
<feature type="region of interest" description="Disordered" evidence="2">
    <location>
        <begin position="229"/>
        <end position="367"/>
    </location>
</feature>
<dbReference type="OrthoDB" id="2548929at2759"/>
<feature type="region of interest" description="Disordered" evidence="2">
    <location>
        <begin position="160"/>
        <end position="205"/>
    </location>
</feature>
<keyword evidence="3" id="KW-0812">Transmembrane</keyword>
<feature type="region of interest" description="Disordered" evidence="2">
    <location>
        <begin position="1243"/>
        <end position="1270"/>
    </location>
</feature>
<evidence type="ECO:0000313" key="4">
    <source>
        <dbReference type="EMBL" id="PPQ65011.1"/>
    </source>
</evidence>
<evidence type="ECO:0000256" key="2">
    <source>
        <dbReference type="SAM" id="MobiDB-lite"/>
    </source>
</evidence>
<dbReference type="InParanoid" id="A0A409VFI7"/>
<feature type="region of interest" description="Disordered" evidence="2">
    <location>
        <begin position="911"/>
        <end position="965"/>
    </location>
</feature>
<feature type="compositionally biased region" description="Polar residues" evidence="2">
    <location>
        <begin position="334"/>
        <end position="350"/>
    </location>
</feature>
<feature type="compositionally biased region" description="Basic and acidic residues" evidence="2">
    <location>
        <begin position="239"/>
        <end position="267"/>
    </location>
</feature>
<feature type="region of interest" description="Disordered" evidence="2">
    <location>
        <begin position="1000"/>
        <end position="1039"/>
    </location>
</feature>
<keyword evidence="5" id="KW-1185">Reference proteome</keyword>
<feature type="compositionally biased region" description="Basic and acidic residues" evidence="2">
    <location>
        <begin position="309"/>
        <end position="322"/>
    </location>
</feature>
<feature type="transmembrane region" description="Helical" evidence="3">
    <location>
        <begin position="406"/>
        <end position="425"/>
    </location>
</feature>